<gene>
    <name evidence="1" type="ORF">ICL16_03245</name>
</gene>
<dbReference type="RefSeq" id="WP_190825455.1">
    <property type="nucleotide sequence ID" value="NZ_CAWPPI010000013.1"/>
</dbReference>
<name>A0A8J6XPQ9_9CYAN</name>
<proteinExistence type="predicted"/>
<dbReference type="EMBL" id="JACXAE010000013">
    <property type="protein sequence ID" value="MBD2771163.1"/>
    <property type="molecule type" value="Genomic_DNA"/>
</dbReference>
<protein>
    <submittedName>
        <fullName evidence="1">Uncharacterized protein</fullName>
    </submittedName>
</protein>
<dbReference type="AlphaFoldDB" id="A0A8J6XPQ9"/>
<accession>A0A8J6XPQ9</accession>
<dbReference type="Proteomes" id="UP000629098">
    <property type="component" value="Unassembled WGS sequence"/>
</dbReference>
<keyword evidence="2" id="KW-1185">Reference proteome</keyword>
<sequence length="195" mass="22062">MSAGLKILEYLQSEKFRIRAYNIVYIEGVDPDTFALNDDKIDYWNDVRCVIRDDGEILLCNQATTEPGIWYTKFPMNPGGAARIAFGQYLDAWTFGNHKGQYAIVQCGDVKVHRDFNKDGFRTGDRIDTGNWFGINQHTTSYAPETVGKWSAGCLVGRYPQSHAKFMRLCQDSGRRYFDTTVLDGSVLHQLGVLG</sequence>
<evidence type="ECO:0000313" key="2">
    <source>
        <dbReference type="Proteomes" id="UP000629098"/>
    </source>
</evidence>
<comment type="caution">
    <text evidence="1">The sequence shown here is derived from an EMBL/GenBank/DDBJ whole genome shotgun (WGS) entry which is preliminary data.</text>
</comment>
<organism evidence="1 2">
    <name type="scientific">Iningainema tapete BLCC-T55</name>
    <dbReference type="NCBI Taxonomy" id="2748662"/>
    <lineage>
        <taxon>Bacteria</taxon>
        <taxon>Bacillati</taxon>
        <taxon>Cyanobacteriota</taxon>
        <taxon>Cyanophyceae</taxon>
        <taxon>Nostocales</taxon>
        <taxon>Scytonemataceae</taxon>
        <taxon>Iningainema tapete</taxon>
    </lineage>
</organism>
<evidence type="ECO:0000313" key="1">
    <source>
        <dbReference type="EMBL" id="MBD2771163.1"/>
    </source>
</evidence>
<reference evidence="1" key="1">
    <citation type="submission" date="2020-09" db="EMBL/GenBank/DDBJ databases">
        <title>Iningainema tapete sp. nov. (Scytonemataceae, Cyanobacteria) from greenhouses in central Florida (USA) produces two types of nodularin with biosynthetic potential for microcystin-LR and anabaenopeptins.</title>
        <authorList>
            <person name="Berthold D.E."/>
            <person name="Lefler F.W."/>
            <person name="Huang I.-S."/>
            <person name="Abdulla H."/>
            <person name="Zimba P.V."/>
            <person name="Laughinghouse H.D. IV."/>
        </authorList>
    </citation>
    <scope>NUCLEOTIDE SEQUENCE</scope>
    <source>
        <strain evidence="1">BLCCT55</strain>
    </source>
</reference>